<feature type="domain" description="HTH araC/xylS-type" evidence="4">
    <location>
        <begin position="191"/>
        <end position="289"/>
    </location>
</feature>
<accession>A0A6C0NWE2</accession>
<evidence type="ECO:0000256" key="1">
    <source>
        <dbReference type="ARBA" id="ARBA00023015"/>
    </source>
</evidence>
<evidence type="ECO:0000256" key="3">
    <source>
        <dbReference type="ARBA" id="ARBA00023163"/>
    </source>
</evidence>
<dbReference type="SUPFAM" id="SSF46689">
    <property type="entry name" value="Homeodomain-like"/>
    <property type="match status" value="1"/>
</dbReference>
<evidence type="ECO:0000259" key="4">
    <source>
        <dbReference type="PROSITE" id="PS01124"/>
    </source>
</evidence>
<dbReference type="Gene3D" id="1.10.10.60">
    <property type="entry name" value="Homeodomain-like"/>
    <property type="match status" value="2"/>
</dbReference>
<dbReference type="PROSITE" id="PS01124">
    <property type="entry name" value="HTH_ARAC_FAMILY_2"/>
    <property type="match status" value="1"/>
</dbReference>
<dbReference type="KEGG" id="prz:GZH47_06460"/>
<evidence type="ECO:0000313" key="6">
    <source>
        <dbReference type="Proteomes" id="UP000479114"/>
    </source>
</evidence>
<dbReference type="GO" id="GO:0043565">
    <property type="term" value="F:sequence-specific DNA binding"/>
    <property type="evidence" value="ECO:0007669"/>
    <property type="project" value="InterPro"/>
</dbReference>
<dbReference type="EMBL" id="CP048286">
    <property type="protein sequence ID" value="QHW30530.1"/>
    <property type="molecule type" value="Genomic_DNA"/>
</dbReference>
<evidence type="ECO:0000313" key="5">
    <source>
        <dbReference type="EMBL" id="QHW30530.1"/>
    </source>
</evidence>
<reference evidence="5 6" key="1">
    <citation type="submission" date="2020-02" db="EMBL/GenBank/DDBJ databases">
        <title>Paenibacillus sp. nov., isolated from rhizosphere soil of tomato.</title>
        <authorList>
            <person name="Weon H.-Y."/>
            <person name="Lee S.A."/>
        </authorList>
    </citation>
    <scope>NUCLEOTIDE SEQUENCE [LARGE SCALE GENOMIC DNA]</scope>
    <source>
        <strain evidence="5 6">14171R-81</strain>
    </source>
</reference>
<keyword evidence="2" id="KW-0238">DNA-binding</keyword>
<name>A0A6C0NWE2_9BACL</name>
<dbReference type="GO" id="GO:0003700">
    <property type="term" value="F:DNA-binding transcription factor activity"/>
    <property type="evidence" value="ECO:0007669"/>
    <property type="project" value="InterPro"/>
</dbReference>
<dbReference type="PROSITE" id="PS00041">
    <property type="entry name" value="HTH_ARAC_FAMILY_1"/>
    <property type="match status" value="1"/>
</dbReference>
<dbReference type="AlphaFoldDB" id="A0A6C0NWE2"/>
<dbReference type="SMART" id="SM00342">
    <property type="entry name" value="HTH_ARAC"/>
    <property type="match status" value="1"/>
</dbReference>
<evidence type="ECO:0000256" key="2">
    <source>
        <dbReference type="ARBA" id="ARBA00023125"/>
    </source>
</evidence>
<proteinExistence type="predicted"/>
<dbReference type="InterPro" id="IPR018060">
    <property type="entry name" value="HTH_AraC"/>
</dbReference>
<dbReference type="Pfam" id="PF12833">
    <property type="entry name" value="HTH_18"/>
    <property type="match status" value="1"/>
</dbReference>
<dbReference type="RefSeq" id="WP_162639287.1">
    <property type="nucleotide sequence ID" value="NZ_CP048286.1"/>
</dbReference>
<organism evidence="5 6">
    <name type="scientific">Paenibacillus rhizovicinus</name>
    <dbReference type="NCBI Taxonomy" id="2704463"/>
    <lineage>
        <taxon>Bacteria</taxon>
        <taxon>Bacillati</taxon>
        <taxon>Bacillota</taxon>
        <taxon>Bacilli</taxon>
        <taxon>Bacillales</taxon>
        <taxon>Paenibacillaceae</taxon>
        <taxon>Paenibacillus</taxon>
    </lineage>
</organism>
<dbReference type="InterPro" id="IPR009057">
    <property type="entry name" value="Homeodomain-like_sf"/>
</dbReference>
<dbReference type="PANTHER" id="PTHR43280:SF2">
    <property type="entry name" value="HTH-TYPE TRANSCRIPTIONAL REGULATOR EXSA"/>
    <property type="match status" value="1"/>
</dbReference>
<dbReference type="PANTHER" id="PTHR43280">
    <property type="entry name" value="ARAC-FAMILY TRANSCRIPTIONAL REGULATOR"/>
    <property type="match status" value="1"/>
</dbReference>
<gene>
    <name evidence="5" type="ORF">GZH47_06460</name>
</gene>
<dbReference type="PRINTS" id="PR00032">
    <property type="entry name" value="HTHARAC"/>
</dbReference>
<protein>
    <submittedName>
        <fullName evidence="5">Helix-turn-helix transcriptional regulator</fullName>
    </submittedName>
</protein>
<dbReference type="SUPFAM" id="SSF51215">
    <property type="entry name" value="Regulatory protein AraC"/>
    <property type="match status" value="1"/>
</dbReference>
<keyword evidence="6" id="KW-1185">Reference proteome</keyword>
<dbReference type="InterPro" id="IPR037923">
    <property type="entry name" value="HTH-like"/>
</dbReference>
<dbReference type="InterPro" id="IPR020449">
    <property type="entry name" value="Tscrpt_reg_AraC-type_HTH"/>
</dbReference>
<dbReference type="InterPro" id="IPR003313">
    <property type="entry name" value="AraC-bd"/>
</dbReference>
<dbReference type="Pfam" id="PF02311">
    <property type="entry name" value="AraC_binding"/>
    <property type="match status" value="1"/>
</dbReference>
<dbReference type="Proteomes" id="UP000479114">
    <property type="component" value="Chromosome"/>
</dbReference>
<keyword evidence="1" id="KW-0805">Transcription regulation</keyword>
<sequence length="302" mass="34549">MNEVTISAMHYPYIRDIGTTLTEPGWIHPDRAADYHVLIYCIQGQMQVVEEGTEYLLRDGQILFLKRGLHHWGGEGTMPGTSTVWIHFYDSCGEAAASGEQADAPRPLPKMHAPGILTPGDYDFAILLPKTISVGGMPQQLKRITEINALNHAPQSLKHLYLSMELMALLLDLHRGSQPGKPRSKSEALAQKLAVFLEAHCGEKLDTERIQAHFQHNYRYLTTLFKAKYGMAISKYHERRRIQKAAELLKNTSMNITEVSYEVQFESPYYFSRVFKKVMGESPTEYLRNVYRMNSEHDRRPH</sequence>
<keyword evidence="3" id="KW-0804">Transcription</keyword>
<dbReference type="InterPro" id="IPR018062">
    <property type="entry name" value="HTH_AraC-typ_CS"/>
</dbReference>